<feature type="region of interest" description="Disordered" evidence="2">
    <location>
        <begin position="258"/>
        <end position="292"/>
    </location>
</feature>
<accession>F0VEC9</accession>
<dbReference type="GeneID" id="13444939"/>
<keyword evidence="5" id="KW-1185">Reference proteome</keyword>
<keyword evidence="1" id="KW-0175">Coiled coil</keyword>
<organism evidence="3 5">
    <name type="scientific">Neospora caninum (strain Liverpool)</name>
    <dbReference type="NCBI Taxonomy" id="572307"/>
    <lineage>
        <taxon>Eukaryota</taxon>
        <taxon>Sar</taxon>
        <taxon>Alveolata</taxon>
        <taxon>Apicomplexa</taxon>
        <taxon>Conoidasida</taxon>
        <taxon>Coccidia</taxon>
        <taxon>Eucoccidiorida</taxon>
        <taxon>Eimeriorina</taxon>
        <taxon>Sarcocystidae</taxon>
        <taxon>Neospora</taxon>
    </lineage>
</organism>
<gene>
    <name evidence="4" type="ORF">BN1204_018630</name>
    <name evidence="3" type="ORF">NCLIV_018630</name>
</gene>
<feature type="compositionally biased region" description="Polar residues" evidence="2">
    <location>
        <begin position="184"/>
        <end position="194"/>
    </location>
</feature>
<evidence type="ECO:0000313" key="4">
    <source>
        <dbReference type="EMBL" id="CEL66034.1"/>
    </source>
</evidence>
<dbReference type="OrthoDB" id="10688634at2759"/>
<reference evidence="4" key="4">
    <citation type="journal article" date="2015" name="PLoS ONE">
        <title>Comprehensive Evaluation of Toxoplasma gondii VEG and Neospora caninum LIV Genomes with Tachyzoite Stage Transcriptome and Proteome Defines Novel Transcript Features.</title>
        <authorList>
            <person name="Ramaprasad A."/>
            <person name="Mourier T."/>
            <person name="Naeem R."/>
            <person name="Malas T.B."/>
            <person name="Moussa E."/>
            <person name="Panigrahi A."/>
            <person name="Vermont S.J."/>
            <person name="Otto T.D."/>
            <person name="Wastling J."/>
            <person name="Pain A."/>
        </authorList>
    </citation>
    <scope>NUCLEOTIDE SEQUENCE</scope>
    <source>
        <strain evidence="4">Liverpool</strain>
    </source>
</reference>
<dbReference type="InParanoid" id="F0VEC9"/>
<dbReference type="eggNOG" id="KOG1836">
    <property type="taxonomic scope" value="Eukaryota"/>
</dbReference>
<reference evidence="3" key="2">
    <citation type="submission" date="2011-03" db="EMBL/GenBank/DDBJ databases">
        <title>Comparative genomics and transcriptomics of Neospora caninum and Toxoplasma gondii.</title>
        <authorList>
            <person name="Reid A.J."/>
            <person name="Sohal A."/>
            <person name="Harris D."/>
            <person name="Quail M."/>
            <person name="Sanders M."/>
            <person name="Berriman M."/>
            <person name="Wastling J.M."/>
            <person name="Pain A."/>
        </authorList>
    </citation>
    <scope>NUCLEOTIDE SEQUENCE</scope>
    <source>
        <strain evidence="3">Liverpool</strain>
    </source>
</reference>
<dbReference type="VEuPathDB" id="ToxoDB:NCLIV_018630"/>
<dbReference type="RefSeq" id="XP_003882105.1">
    <property type="nucleotide sequence ID" value="XM_003882056.1"/>
</dbReference>
<dbReference type="OMA" id="HEMELAQ"/>
<proteinExistence type="predicted"/>
<reference evidence="3" key="1">
    <citation type="submission" date="2011-02" db="EMBL/GenBank/DDBJ databases">
        <authorList>
            <person name="Aslett M."/>
        </authorList>
    </citation>
    <scope>NUCLEOTIDE SEQUENCE</scope>
    <source>
        <strain evidence="3">Liverpool</strain>
    </source>
</reference>
<feature type="region of interest" description="Disordered" evidence="2">
    <location>
        <begin position="1"/>
        <end position="22"/>
    </location>
</feature>
<dbReference type="EMBL" id="FR823387">
    <property type="protein sequence ID" value="CBZ52073.1"/>
    <property type="molecule type" value="Genomic_DNA"/>
</dbReference>
<feature type="region of interest" description="Disordered" evidence="2">
    <location>
        <begin position="178"/>
        <end position="206"/>
    </location>
</feature>
<feature type="region of interest" description="Disordered" evidence="2">
    <location>
        <begin position="632"/>
        <end position="651"/>
    </location>
</feature>
<feature type="coiled-coil region" evidence="1">
    <location>
        <begin position="870"/>
        <end position="941"/>
    </location>
</feature>
<dbReference type="Proteomes" id="UP000007494">
    <property type="component" value="Chromosome VI"/>
</dbReference>
<name>F0VEC9_NEOCL</name>
<evidence type="ECO:0000313" key="5">
    <source>
        <dbReference type="Proteomes" id="UP000007494"/>
    </source>
</evidence>
<feature type="coiled-coil region" evidence="1">
    <location>
        <begin position="747"/>
        <end position="809"/>
    </location>
</feature>
<reference evidence="5" key="3">
    <citation type="journal article" date="2012" name="PLoS Pathog.">
        <title>Comparative genomics of the apicomplexan parasites Toxoplasma gondii and Neospora caninum: Coccidia differing in host range and transmission strategy.</title>
        <authorList>
            <person name="Reid A.J."/>
            <person name="Vermont S.J."/>
            <person name="Cotton J.A."/>
            <person name="Harris D."/>
            <person name="Hill-Cawthorne G.A."/>
            <person name="Konen-Waisman S."/>
            <person name="Latham S.M."/>
            <person name="Mourier T."/>
            <person name="Norton R."/>
            <person name="Quail M.A."/>
            <person name="Sanders M."/>
            <person name="Shanmugam D."/>
            <person name="Sohal A."/>
            <person name="Wasmuth J.D."/>
            <person name="Brunk B."/>
            <person name="Grigg M.E."/>
            <person name="Howard J.C."/>
            <person name="Parkinson J."/>
            <person name="Roos D.S."/>
            <person name="Trees A.J."/>
            <person name="Berriman M."/>
            <person name="Pain A."/>
            <person name="Wastling J.M."/>
        </authorList>
    </citation>
    <scope>NUCLEOTIDE SEQUENCE [LARGE SCALE GENOMIC DNA]</scope>
    <source>
        <strain evidence="5">Liverpool</strain>
    </source>
</reference>
<protein>
    <submittedName>
        <fullName evidence="3">Uncharacterized protein</fullName>
    </submittedName>
</protein>
<evidence type="ECO:0000313" key="3">
    <source>
        <dbReference type="EMBL" id="CBZ52073.1"/>
    </source>
</evidence>
<sequence>MHPSLPTRAHEERADAQSPLSAHASKGFSLPARLGSFYLPRSAVRCGAVFCAILALLASSQQPQNGLVASTFAAAANAEPVADSIDNVLHDAEPEEDGAEGANRGTENMTEVVFESSFFPSRSRVRLSRRRDKYAVAKRALAPAALLLLAGLGALKYYKYTSSGQTVEGLAGEQVEESDFGSVSARQEQLTSQPDEAVTPDSSDVSRERIKTLRKAAAASAATLLIVYLAYRYSRSTFGASDVAELLGKVIQPSEEQAQDASAAHDVFPEKPSDSGQAAEGQDAPLPGGSAFDDAESSSNFLSAYMPGVLSSPKQLLTGAAVLAAGGILGGVVKKGTHADEREVERLLQRLKDKSGRADMRMSAVDAGSKAAVVLADEVSQLSDNMTQFESDLALSIAAYQTALQDSDKQYQVMAQELEVVRAELVEKKKLLKELMGKSPGEAAELLQNRLDAAQKAATEEKQRAEQLVADMKVKEKAVADQKAAIKKLQAKLDDTLRRALPVDDQVKEIESKLQEARERVHRREEEATRLARELAEAEDAKESLARTVKELQRNLNEHLSDEEKVFVEGDNDLDKLKKRLAVEKNLRAQAEAELRTAEETKMSLKGTVESLQRELEMADVGGKVRQLREQLATEKKKHQGASERAESLEKALAETEKSLFEAQSELEQTARDADIAQRELEQMERAAQSLREELRNAQESRRNLTRRAEEAEAEATLATNYLTASERVLTHIKKSLDLIETGDSAVKYLQDTVQRLEQQRIALEQELKEYKKKLQEAEIENGGLRVTLSEMEEQLKEAREELDRRPAKLVAAQEKQGQLERELFLAREGVLRMRDIVRERVDALRAQAKLQTTKKRKREKKLFSLKTAIATSKKEVKRLKHLLEELREKKLKLSEEALSVTDQEELRALRSEEDEVKHTVSKARWELATLERKVNDMEAEYLTHISDGEGYRVFADLLLELADKLELALEEDK</sequence>
<dbReference type="AlphaFoldDB" id="F0VEC9"/>
<evidence type="ECO:0000256" key="1">
    <source>
        <dbReference type="SAM" id="Coils"/>
    </source>
</evidence>
<dbReference type="EMBL" id="LN714480">
    <property type="protein sequence ID" value="CEL66034.1"/>
    <property type="molecule type" value="Genomic_DNA"/>
</dbReference>
<evidence type="ECO:0000256" key="2">
    <source>
        <dbReference type="SAM" id="MobiDB-lite"/>
    </source>
</evidence>